<feature type="region of interest" description="Disordered" evidence="2">
    <location>
        <begin position="125"/>
        <end position="154"/>
    </location>
</feature>
<name>A0ABN9PS84_9DINO</name>
<keyword evidence="4" id="KW-1185">Reference proteome</keyword>
<organism evidence="3 4">
    <name type="scientific">Prorocentrum cordatum</name>
    <dbReference type="NCBI Taxonomy" id="2364126"/>
    <lineage>
        <taxon>Eukaryota</taxon>
        <taxon>Sar</taxon>
        <taxon>Alveolata</taxon>
        <taxon>Dinophyceae</taxon>
        <taxon>Prorocentrales</taxon>
        <taxon>Prorocentraceae</taxon>
        <taxon>Prorocentrum</taxon>
    </lineage>
</organism>
<evidence type="ECO:0000256" key="2">
    <source>
        <dbReference type="SAM" id="MobiDB-lite"/>
    </source>
</evidence>
<feature type="coiled-coil region" evidence="1">
    <location>
        <begin position="41"/>
        <end position="100"/>
    </location>
</feature>
<protein>
    <recommendedName>
        <fullName evidence="5">Protein CASP</fullName>
    </recommendedName>
</protein>
<dbReference type="Proteomes" id="UP001189429">
    <property type="component" value="Unassembled WGS sequence"/>
</dbReference>
<feature type="coiled-coil region" evidence="1">
    <location>
        <begin position="160"/>
        <end position="219"/>
    </location>
</feature>
<dbReference type="EMBL" id="CAUYUJ010001447">
    <property type="protein sequence ID" value="CAK0796006.1"/>
    <property type="molecule type" value="Genomic_DNA"/>
</dbReference>
<gene>
    <name evidence="3" type="ORF">PCOR1329_LOCUS5495</name>
</gene>
<sequence length="298" mass="32469">MCMGTQCIIMCAHWRASPRSRELAERKKSLSRQIASSRGQLRKRSLEANGLQQKLTRVEQEELEAMQRRLETAKKHDEALSKVSRRQRQLEAELREKAAQLGEARGTLAYLEYAQEMLERGVALPPAHEAPPPRPRLSGSSAPADSFEQLGGSGASHDEAAYLRFQLRETQLRLEELEEERALLEQDGESEKRSHQDQLAALTGELQRVRTENEALYAQAISSRSPKTAVSEPLPQAAAGGCVRRLSSSGCLLASRRALVAASGMPPGPALPAAASLAARPWPGLVGAPAAGPRCLSQ</sequence>
<proteinExistence type="predicted"/>
<feature type="non-terminal residue" evidence="3">
    <location>
        <position position="298"/>
    </location>
</feature>
<accession>A0ABN9PS84</accession>
<evidence type="ECO:0008006" key="5">
    <source>
        <dbReference type="Google" id="ProtNLM"/>
    </source>
</evidence>
<reference evidence="3" key="1">
    <citation type="submission" date="2023-10" db="EMBL/GenBank/DDBJ databases">
        <authorList>
            <person name="Chen Y."/>
            <person name="Shah S."/>
            <person name="Dougan E. K."/>
            <person name="Thang M."/>
            <person name="Chan C."/>
        </authorList>
    </citation>
    <scope>NUCLEOTIDE SEQUENCE [LARGE SCALE GENOMIC DNA]</scope>
</reference>
<evidence type="ECO:0000313" key="4">
    <source>
        <dbReference type="Proteomes" id="UP001189429"/>
    </source>
</evidence>
<keyword evidence="1" id="KW-0175">Coiled coil</keyword>
<evidence type="ECO:0000256" key="1">
    <source>
        <dbReference type="SAM" id="Coils"/>
    </source>
</evidence>
<evidence type="ECO:0000313" key="3">
    <source>
        <dbReference type="EMBL" id="CAK0796006.1"/>
    </source>
</evidence>
<comment type="caution">
    <text evidence="3">The sequence shown here is derived from an EMBL/GenBank/DDBJ whole genome shotgun (WGS) entry which is preliminary data.</text>
</comment>